<organism evidence="5 6">
    <name type="scientific">Temperatibacter marinus</name>
    <dbReference type="NCBI Taxonomy" id="1456591"/>
    <lineage>
        <taxon>Bacteria</taxon>
        <taxon>Pseudomonadati</taxon>
        <taxon>Pseudomonadota</taxon>
        <taxon>Alphaproteobacteria</taxon>
        <taxon>Kordiimonadales</taxon>
        <taxon>Temperatibacteraceae</taxon>
        <taxon>Temperatibacter</taxon>
    </lineage>
</organism>
<accession>A0AA52EDG3</accession>
<evidence type="ECO:0000256" key="1">
    <source>
        <dbReference type="ARBA" id="ARBA00023015"/>
    </source>
</evidence>
<feature type="domain" description="HTH asnC-type" evidence="4">
    <location>
        <begin position="4"/>
        <end position="65"/>
    </location>
</feature>
<sequence>MISLDQKDKDILDLIIEDSKLSHQQIAEKINSSQASVWRRIKALEDMEVITGYGAKVNHEKLGFEMVAFAMITLNRHSRDTVGKFETAMQMSKAVLECHSITGQADYILKIQAHTIRQYEFFLNDELFRTPGVEHVQTSISLRPVKS</sequence>
<dbReference type="Proteomes" id="UP001268683">
    <property type="component" value="Chromosome"/>
</dbReference>
<dbReference type="SMART" id="SM00344">
    <property type="entry name" value="HTH_ASNC"/>
    <property type="match status" value="1"/>
</dbReference>
<dbReference type="InterPro" id="IPR036388">
    <property type="entry name" value="WH-like_DNA-bd_sf"/>
</dbReference>
<dbReference type="PRINTS" id="PR00033">
    <property type="entry name" value="HTHASNC"/>
</dbReference>
<reference evidence="5" key="1">
    <citation type="submission" date="2023-04" db="EMBL/GenBank/DDBJ databases">
        <title>Complete genome sequence of Temperatibacter marinus.</title>
        <authorList>
            <person name="Rong J.-C."/>
            <person name="Yi M.-L."/>
            <person name="Zhao Q."/>
        </authorList>
    </citation>
    <scope>NUCLEOTIDE SEQUENCE</scope>
    <source>
        <strain evidence="5">NBRC 110045</strain>
    </source>
</reference>
<dbReference type="PANTHER" id="PTHR30154">
    <property type="entry name" value="LEUCINE-RESPONSIVE REGULATORY PROTEIN"/>
    <property type="match status" value="1"/>
</dbReference>
<dbReference type="InterPro" id="IPR000485">
    <property type="entry name" value="AsnC-type_HTH_dom"/>
</dbReference>
<dbReference type="Pfam" id="PF01037">
    <property type="entry name" value="AsnC_trans_reg"/>
    <property type="match status" value="1"/>
</dbReference>
<protein>
    <submittedName>
        <fullName evidence="5">Lrp/AsnC family transcriptional regulator</fullName>
    </submittedName>
</protein>
<dbReference type="SUPFAM" id="SSF46785">
    <property type="entry name" value="Winged helix' DNA-binding domain"/>
    <property type="match status" value="1"/>
</dbReference>
<evidence type="ECO:0000259" key="4">
    <source>
        <dbReference type="PROSITE" id="PS50956"/>
    </source>
</evidence>
<name>A0AA52EDG3_9PROT</name>
<dbReference type="Pfam" id="PF13412">
    <property type="entry name" value="HTH_24"/>
    <property type="match status" value="1"/>
</dbReference>
<dbReference type="KEGG" id="tmk:QGN29_03510"/>
<evidence type="ECO:0000313" key="5">
    <source>
        <dbReference type="EMBL" id="WND03437.1"/>
    </source>
</evidence>
<dbReference type="SUPFAM" id="SSF54909">
    <property type="entry name" value="Dimeric alpha+beta barrel"/>
    <property type="match status" value="1"/>
</dbReference>
<dbReference type="InterPro" id="IPR019887">
    <property type="entry name" value="Tscrpt_reg_AsnC/Lrp_C"/>
</dbReference>
<dbReference type="EMBL" id="CP123872">
    <property type="protein sequence ID" value="WND03437.1"/>
    <property type="molecule type" value="Genomic_DNA"/>
</dbReference>
<proteinExistence type="predicted"/>
<dbReference type="InterPro" id="IPR019888">
    <property type="entry name" value="Tscrpt_reg_AsnC-like"/>
</dbReference>
<dbReference type="PANTHER" id="PTHR30154:SF34">
    <property type="entry name" value="TRANSCRIPTIONAL REGULATOR AZLB"/>
    <property type="match status" value="1"/>
</dbReference>
<keyword evidence="1" id="KW-0805">Transcription regulation</keyword>
<dbReference type="GO" id="GO:0005829">
    <property type="term" value="C:cytosol"/>
    <property type="evidence" value="ECO:0007669"/>
    <property type="project" value="TreeGrafter"/>
</dbReference>
<dbReference type="PROSITE" id="PS50956">
    <property type="entry name" value="HTH_ASNC_2"/>
    <property type="match status" value="1"/>
</dbReference>
<dbReference type="InterPro" id="IPR011008">
    <property type="entry name" value="Dimeric_a/b-barrel"/>
</dbReference>
<gene>
    <name evidence="5" type="ORF">QGN29_03510</name>
</gene>
<dbReference type="GO" id="GO:0043565">
    <property type="term" value="F:sequence-specific DNA binding"/>
    <property type="evidence" value="ECO:0007669"/>
    <property type="project" value="InterPro"/>
</dbReference>
<dbReference type="Gene3D" id="3.30.70.920">
    <property type="match status" value="1"/>
</dbReference>
<dbReference type="AlphaFoldDB" id="A0AA52EDG3"/>
<keyword evidence="2" id="KW-0238">DNA-binding</keyword>
<dbReference type="RefSeq" id="WP_310799290.1">
    <property type="nucleotide sequence ID" value="NZ_CP123872.1"/>
</dbReference>
<dbReference type="InterPro" id="IPR036390">
    <property type="entry name" value="WH_DNA-bd_sf"/>
</dbReference>
<keyword evidence="3" id="KW-0804">Transcription</keyword>
<evidence type="ECO:0000313" key="6">
    <source>
        <dbReference type="Proteomes" id="UP001268683"/>
    </source>
</evidence>
<evidence type="ECO:0000256" key="3">
    <source>
        <dbReference type="ARBA" id="ARBA00023163"/>
    </source>
</evidence>
<keyword evidence="6" id="KW-1185">Reference proteome</keyword>
<dbReference type="GO" id="GO:0043200">
    <property type="term" value="P:response to amino acid"/>
    <property type="evidence" value="ECO:0007669"/>
    <property type="project" value="TreeGrafter"/>
</dbReference>
<dbReference type="Gene3D" id="1.10.10.10">
    <property type="entry name" value="Winged helix-like DNA-binding domain superfamily/Winged helix DNA-binding domain"/>
    <property type="match status" value="1"/>
</dbReference>
<evidence type="ECO:0000256" key="2">
    <source>
        <dbReference type="ARBA" id="ARBA00023125"/>
    </source>
</evidence>